<evidence type="ECO:0000256" key="5">
    <source>
        <dbReference type="RuleBase" id="RU004009"/>
    </source>
</evidence>
<keyword evidence="3 4" id="KW-0687">Ribonucleoprotein</keyword>
<evidence type="ECO:0000313" key="6">
    <source>
        <dbReference type="EMBL" id="QAR48712.1"/>
    </source>
</evidence>
<dbReference type="RefSeq" id="YP_009561282.1">
    <property type="nucleotide sequence ID" value="NC_041098.1"/>
</dbReference>
<geneLocation type="chloroplast" evidence="6"/>
<proteinExistence type="inferred from homology"/>
<comment type="function">
    <text evidence="5">The globular domain of the protein is located near the polypeptide exit tunnel on the outside of the subunit, while an extended beta-hairpin is found that lines the wall of the exit tunnel in the center of the 70S ribosome.</text>
</comment>
<dbReference type="PANTHER" id="PTHR13501">
    <property type="entry name" value="CHLOROPLAST 50S RIBOSOMAL PROTEIN L22-RELATED"/>
    <property type="match status" value="1"/>
</dbReference>
<dbReference type="GO" id="GO:0006412">
    <property type="term" value="P:translation"/>
    <property type="evidence" value="ECO:0007669"/>
    <property type="project" value="InterPro"/>
</dbReference>
<keyword evidence="2 4" id="KW-0689">Ribosomal protein</keyword>
<comment type="function">
    <text evidence="5">This protein binds specifically to 23S rRNA.</text>
</comment>
<keyword evidence="6" id="KW-0150">Chloroplast</keyword>
<evidence type="ECO:0000256" key="1">
    <source>
        <dbReference type="ARBA" id="ARBA00009451"/>
    </source>
</evidence>
<gene>
    <name evidence="6" type="primary">rpl22</name>
</gene>
<dbReference type="CDD" id="cd00336">
    <property type="entry name" value="Ribosomal_L22"/>
    <property type="match status" value="1"/>
</dbReference>
<dbReference type="GO" id="GO:0003735">
    <property type="term" value="F:structural constituent of ribosome"/>
    <property type="evidence" value="ECO:0007669"/>
    <property type="project" value="InterPro"/>
</dbReference>
<dbReference type="SUPFAM" id="SSF54843">
    <property type="entry name" value="Ribosomal protein L22"/>
    <property type="match status" value="1"/>
</dbReference>
<evidence type="ECO:0000256" key="3">
    <source>
        <dbReference type="ARBA" id="ARBA00023274"/>
    </source>
</evidence>
<dbReference type="GeneID" id="39332177"/>
<dbReference type="AlphaFoldDB" id="A0A410KKN7"/>
<dbReference type="Pfam" id="PF00237">
    <property type="entry name" value="Ribosomal_L22"/>
    <property type="match status" value="1"/>
</dbReference>
<keyword evidence="6" id="KW-0934">Plastid</keyword>
<organism evidence="6">
    <name type="scientific">Selaginella indica</name>
    <dbReference type="NCBI Taxonomy" id="189559"/>
    <lineage>
        <taxon>Eukaryota</taxon>
        <taxon>Viridiplantae</taxon>
        <taxon>Streptophyta</taxon>
        <taxon>Embryophyta</taxon>
        <taxon>Tracheophyta</taxon>
        <taxon>Lycopodiopsida</taxon>
        <taxon>Selaginellales</taxon>
        <taxon>Selaginellaceae</taxon>
        <taxon>Selaginella</taxon>
    </lineage>
</organism>
<dbReference type="InterPro" id="IPR036394">
    <property type="entry name" value="Ribosomal_uL22_sf"/>
</dbReference>
<sequence length="121" mass="13440">MKSDSSSSPAEVRVVAKHINIPASKLRRVVEQIRHRSYEQALMILESMPYRACPPVLRLVSAAASAGQAGGLSKAEPFVVGARVGRGRYYKRIRPRAQGRAFPVRRHTRNVAPAVRHGRMQ</sequence>
<dbReference type="EMBL" id="MK156801">
    <property type="protein sequence ID" value="QAR48712.1"/>
    <property type="molecule type" value="Genomic_DNA"/>
</dbReference>
<dbReference type="Gene3D" id="3.90.470.10">
    <property type="entry name" value="Ribosomal protein L22/L17"/>
    <property type="match status" value="1"/>
</dbReference>
<dbReference type="PANTHER" id="PTHR13501:SF10">
    <property type="entry name" value="LARGE RIBOSOMAL SUBUNIT PROTEIN UL22M"/>
    <property type="match status" value="1"/>
</dbReference>
<evidence type="ECO:0000256" key="4">
    <source>
        <dbReference type="RuleBase" id="RU004005"/>
    </source>
</evidence>
<comment type="similarity">
    <text evidence="1 4">Belongs to the universal ribosomal protein uL22 family.</text>
</comment>
<comment type="subcellular location">
    <subcellularLocation>
        <location evidence="5">Plastid</location>
        <location evidence="5">Chloroplast</location>
    </subcellularLocation>
</comment>
<evidence type="ECO:0000256" key="2">
    <source>
        <dbReference type="ARBA" id="ARBA00022980"/>
    </source>
</evidence>
<name>A0A410KKN7_9TRAC</name>
<dbReference type="GO" id="GO:0015934">
    <property type="term" value="C:large ribosomal subunit"/>
    <property type="evidence" value="ECO:0007669"/>
    <property type="project" value="InterPro"/>
</dbReference>
<protein>
    <recommendedName>
        <fullName evidence="5">50S ribosomal protein L22, chloroplastic</fullName>
    </recommendedName>
</protein>
<accession>A0A410KKN7</accession>
<dbReference type="InterPro" id="IPR001063">
    <property type="entry name" value="Ribosomal_uL22"/>
</dbReference>
<dbReference type="GO" id="GO:0009507">
    <property type="term" value="C:chloroplast"/>
    <property type="evidence" value="ECO:0007669"/>
    <property type="project" value="UniProtKB-SubCell"/>
</dbReference>
<reference evidence="6" key="1">
    <citation type="journal article" date="2019" name="J. ISSAAS">
        <title>Direct Repeats Co-occur with Few Short Dispersed Repeats in Plastid Genome of A Spikemoss, Selaginella vardei (Selaginellaceae, Lycophyta).</title>
        <authorList>
            <person name="Zhang H.-R."/>
            <person name="Zhang X.-C."/>
            <person name="Xiang Q.-P."/>
        </authorList>
    </citation>
    <scope>NUCLEOTIDE SEQUENCE</scope>
</reference>
<dbReference type="InterPro" id="IPR047867">
    <property type="entry name" value="Ribosomal_uL22_bac/org-type"/>
</dbReference>